<evidence type="ECO:0000313" key="6">
    <source>
        <dbReference type="EMBL" id="KAK9740680.1"/>
    </source>
</evidence>
<reference evidence="6" key="1">
    <citation type="submission" date="2024-03" db="EMBL/GenBank/DDBJ databases">
        <title>WGS assembly of Saponaria officinalis var. Norfolk2.</title>
        <authorList>
            <person name="Jenkins J."/>
            <person name="Shu S."/>
            <person name="Grimwood J."/>
            <person name="Barry K."/>
            <person name="Goodstein D."/>
            <person name="Schmutz J."/>
            <person name="Leebens-Mack J."/>
            <person name="Osbourn A."/>
        </authorList>
    </citation>
    <scope>NUCLEOTIDE SEQUENCE [LARGE SCALE GENOMIC DNA]</scope>
    <source>
        <strain evidence="6">JIC</strain>
    </source>
</reference>
<evidence type="ECO:0000256" key="4">
    <source>
        <dbReference type="RuleBase" id="RU003322"/>
    </source>
</evidence>
<dbReference type="FunFam" id="3.90.640.10:FF:000002">
    <property type="entry name" value="Heat shock 70 kDa"/>
    <property type="match status" value="1"/>
</dbReference>
<dbReference type="AlphaFoldDB" id="A0AAW1LYB6"/>
<evidence type="ECO:0000256" key="2">
    <source>
        <dbReference type="ARBA" id="ARBA00022741"/>
    </source>
</evidence>
<evidence type="ECO:0000313" key="7">
    <source>
        <dbReference type="Proteomes" id="UP001443914"/>
    </source>
</evidence>
<keyword evidence="3 4" id="KW-0067">ATP-binding</keyword>
<accession>A0AAW1LYB6</accession>
<dbReference type="Proteomes" id="UP001443914">
    <property type="component" value="Unassembled WGS sequence"/>
</dbReference>
<dbReference type="FunFam" id="3.30.420.40:FF:000545">
    <property type="entry name" value="Endoplasmic reticulum chaperone BiP"/>
    <property type="match status" value="1"/>
</dbReference>
<dbReference type="EMBL" id="JBDFQZ010000003">
    <property type="protein sequence ID" value="KAK9740680.1"/>
    <property type="molecule type" value="Genomic_DNA"/>
</dbReference>
<keyword evidence="5" id="KW-0175">Coiled coil</keyword>
<dbReference type="InterPro" id="IPR043129">
    <property type="entry name" value="ATPase_NBD"/>
</dbReference>
<keyword evidence="2 4" id="KW-0547">Nucleotide-binding</keyword>
<dbReference type="Pfam" id="PF00012">
    <property type="entry name" value="HSP70"/>
    <property type="match status" value="2"/>
</dbReference>
<evidence type="ECO:0000256" key="5">
    <source>
        <dbReference type="SAM" id="Coils"/>
    </source>
</evidence>
<keyword evidence="7" id="KW-1185">Reference proteome</keyword>
<dbReference type="InterPro" id="IPR029048">
    <property type="entry name" value="HSP70_C_sf"/>
</dbReference>
<proteinExistence type="inferred from homology"/>
<dbReference type="SUPFAM" id="SSF53067">
    <property type="entry name" value="Actin-like ATPase domain"/>
    <property type="match status" value="2"/>
</dbReference>
<feature type="coiled-coil region" evidence="5">
    <location>
        <begin position="450"/>
        <end position="477"/>
    </location>
</feature>
<dbReference type="SUPFAM" id="SSF100934">
    <property type="entry name" value="Heat shock protein 70kD (HSP70), C-terminal subdomain"/>
    <property type="match status" value="1"/>
</dbReference>
<dbReference type="Gene3D" id="3.30.420.40">
    <property type="match status" value="3"/>
</dbReference>
<dbReference type="InterPro" id="IPR013126">
    <property type="entry name" value="Hsp_70_fam"/>
</dbReference>
<evidence type="ECO:0000256" key="1">
    <source>
        <dbReference type="ARBA" id="ARBA00007381"/>
    </source>
</evidence>
<dbReference type="SUPFAM" id="SSF100920">
    <property type="entry name" value="Heat shock protein 70kD (HSP70), peptide-binding domain"/>
    <property type="match status" value="2"/>
</dbReference>
<gene>
    <name evidence="6" type="ORF">RND81_03G053600</name>
</gene>
<sequence>MGKEKRFSAEEISAMVLMKMKDIAETYLGDSVTNAVVTVPAYFNDSQRQATKDAGVIAGLNMLRLVNEPTAAAIAYGVDRKMSNYDISRKNVLVFDLGGGTFDVSLVSIENDKFLVKSVNGDTHLGGMDFENRMVDYFVKEFKTKHNKDVSEHPRAIMRLRLACERAKRALSLIPETSIEIDYLCDGIDFNSTISRVCFENLNDDLFKKCISLVEQCLSNAYISKNDVDEIILAGGSTRIPKVQLLLKDFFDGKEIYKSINPDEVVAYGATICAGISCGIIDNKNMVLVDVTPLSLHVELDPAVHTACHPSSVIPRNTIIPLSNKRVLGNTDDHWALAFIKRCFKILFPCCSYRVLACIKDCFKSLFPWTKRKRQSTNDLKVTVYEGERQTLLENNLLGSFEHSAINQPSKYQLDIDINGILSVLAKDSRSGDTSKITIIDPSRLTIQDVEMMTNEAKEYKAQDKKYEERVKAKNKLEDYANNMSERVSNYCGQTIGTKDKNMIENEIQQVLKWLEWNSKEVYDAAQYMKKLDELESKCRFIKDE</sequence>
<dbReference type="GO" id="GO:0140662">
    <property type="term" value="F:ATP-dependent protein folding chaperone"/>
    <property type="evidence" value="ECO:0007669"/>
    <property type="project" value="InterPro"/>
</dbReference>
<name>A0AAW1LYB6_SAPOF</name>
<comment type="caution">
    <text evidence="6">The sequence shown here is derived from an EMBL/GenBank/DDBJ whole genome shotgun (WGS) entry which is preliminary data.</text>
</comment>
<dbReference type="PROSITE" id="PS00329">
    <property type="entry name" value="HSP70_2"/>
    <property type="match status" value="1"/>
</dbReference>
<organism evidence="6 7">
    <name type="scientific">Saponaria officinalis</name>
    <name type="common">Common soapwort</name>
    <name type="synonym">Lychnis saponaria</name>
    <dbReference type="NCBI Taxonomy" id="3572"/>
    <lineage>
        <taxon>Eukaryota</taxon>
        <taxon>Viridiplantae</taxon>
        <taxon>Streptophyta</taxon>
        <taxon>Embryophyta</taxon>
        <taxon>Tracheophyta</taxon>
        <taxon>Spermatophyta</taxon>
        <taxon>Magnoliopsida</taxon>
        <taxon>eudicotyledons</taxon>
        <taxon>Gunneridae</taxon>
        <taxon>Pentapetalae</taxon>
        <taxon>Caryophyllales</taxon>
        <taxon>Caryophyllaceae</taxon>
        <taxon>Caryophylleae</taxon>
        <taxon>Saponaria</taxon>
    </lineage>
</organism>
<evidence type="ECO:0000256" key="3">
    <source>
        <dbReference type="ARBA" id="ARBA00022840"/>
    </source>
</evidence>
<dbReference type="PANTHER" id="PTHR19375">
    <property type="entry name" value="HEAT SHOCK PROTEIN 70KDA"/>
    <property type="match status" value="1"/>
</dbReference>
<dbReference type="Gene3D" id="2.60.34.10">
    <property type="entry name" value="Substrate Binding Domain Of DNAk, Chain A, domain 1"/>
    <property type="match status" value="1"/>
</dbReference>
<protein>
    <submittedName>
        <fullName evidence="6">Uncharacterized protein</fullName>
    </submittedName>
</protein>
<dbReference type="Gene3D" id="1.20.1270.10">
    <property type="match status" value="1"/>
</dbReference>
<dbReference type="InterPro" id="IPR018181">
    <property type="entry name" value="Heat_shock_70_CS"/>
</dbReference>
<comment type="similarity">
    <text evidence="1 4">Belongs to the heat shock protein 70 family.</text>
</comment>
<dbReference type="InterPro" id="IPR029047">
    <property type="entry name" value="HSP70_peptide-bd_sf"/>
</dbReference>
<dbReference type="GO" id="GO:0005524">
    <property type="term" value="F:ATP binding"/>
    <property type="evidence" value="ECO:0007669"/>
    <property type="project" value="UniProtKB-KW"/>
</dbReference>
<dbReference type="PRINTS" id="PR00301">
    <property type="entry name" value="HEATSHOCK70"/>
</dbReference>